<keyword evidence="3" id="KW-0547">Nucleotide-binding</keyword>
<reference evidence="6" key="1">
    <citation type="submission" date="2015-07" db="EMBL/GenBank/DDBJ databases">
        <title>Nocardia seriolae U-1 whole genome shotgun sequence.</title>
        <authorList>
            <person name="Imajoh M."/>
            <person name="Fukumoto Y."/>
            <person name="Sukeda M."/>
            <person name="Yamane J."/>
            <person name="Yamasaki K."/>
            <person name="Shimizu M."/>
            <person name="Ohnishi K."/>
            <person name="Oshima S."/>
        </authorList>
    </citation>
    <scope>NUCLEOTIDE SEQUENCE [LARGE SCALE GENOMIC DNA]</scope>
    <source>
        <strain evidence="6">U-1</strain>
    </source>
</reference>
<evidence type="ECO:0000313" key="5">
    <source>
        <dbReference type="EMBL" id="GAP28138.1"/>
    </source>
</evidence>
<dbReference type="Gene3D" id="3.50.50.60">
    <property type="entry name" value="FAD/NAD(P)-binding domain"/>
    <property type="match status" value="1"/>
</dbReference>
<reference evidence="5 6" key="2">
    <citation type="journal article" date="2016" name="Genome Announc.">
        <title>Draft Genome Sequence of Erythromycin- and Oxytetracycline-Sensitive Nocardia seriolae Strain U-1 (NBRC 110359).</title>
        <authorList>
            <person name="Imajoh M."/>
            <person name="Sukeda M."/>
            <person name="Shimizu M."/>
            <person name="Yamane J."/>
            <person name="Ohnishi K."/>
            <person name="Oshima S."/>
        </authorList>
    </citation>
    <scope>NUCLEOTIDE SEQUENCE [LARGE SCALE GENOMIC DNA]</scope>
    <source>
        <strain evidence="5 6">U-1</strain>
    </source>
</reference>
<evidence type="ECO:0000256" key="2">
    <source>
        <dbReference type="PIRSR" id="PIRSR011396-1"/>
    </source>
</evidence>
<dbReference type="GeneID" id="93373102"/>
<dbReference type="InterPro" id="IPR006905">
    <property type="entry name" value="Flavin_halogenase"/>
</dbReference>
<keyword evidence="3" id="KW-0285">Flavoprotein</keyword>
<dbReference type="Proteomes" id="UP000180166">
    <property type="component" value="Chromosome"/>
</dbReference>
<evidence type="ECO:0000313" key="6">
    <source>
        <dbReference type="Proteomes" id="UP000037179"/>
    </source>
</evidence>
<dbReference type="Proteomes" id="UP000037179">
    <property type="component" value="Unassembled WGS sequence"/>
</dbReference>
<dbReference type="RefSeq" id="WP_071811660.1">
    <property type="nucleotide sequence ID" value="NZ_AP017900.1"/>
</dbReference>
<dbReference type="InterPro" id="IPR033856">
    <property type="entry name" value="Trp_halogen"/>
</dbReference>
<dbReference type="PANTHER" id="PTHR43747">
    <property type="entry name" value="FAD-BINDING PROTEIN"/>
    <property type="match status" value="1"/>
</dbReference>
<protein>
    <submittedName>
        <fullName evidence="4">Tryptophan 7-halogenase</fullName>
        <ecNumber evidence="4">1.14.19.9</ecNumber>
    </submittedName>
    <submittedName>
        <fullName evidence="5">Tryptophan halogenase</fullName>
    </submittedName>
</protein>
<dbReference type="PANTHER" id="PTHR43747:SF4">
    <property type="entry name" value="FLAVIN-DEPENDENT TRYPTOPHAN HALOGENASE"/>
    <property type="match status" value="1"/>
</dbReference>
<dbReference type="KEGG" id="nsr:NS506_02367"/>
<dbReference type="Pfam" id="PF04820">
    <property type="entry name" value="Trp_halogenase"/>
    <property type="match status" value="1"/>
</dbReference>
<keyword evidence="3" id="KW-0274">FAD</keyword>
<organism evidence="4 7">
    <name type="scientific">Nocardia seriolae</name>
    <dbReference type="NCBI Taxonomy" id="37332"/>
    <lineage>
        <taxon>Bacteria</taxon>
        <taxon>Bacillati</taxon>
        <taxon>Actinomycetota</taxon>
        <taxon>Actinomycetes</taxon>
        <taxon>Mycobacteriales</taxon>
        <taxon>Nocardiaceae</taxon>
        <taxon>Nocardia</taxon>
    </lineage>
</organism>
<dbReference type="EMBL" id="CP017839">
    <property type="protein sequence ID" value="APA96433.1"/>
    <property type="molecule type" value="Genomic_DNA"/>
</dbReference>
<keyword evidence="4" id="KW-0560">Oxidoreductase</keyword>
<name>A0A0B8NDE4_9NOCA</name>
<feature type="binding site" evidence="3">
    <location>
        <position position="346"/>
    </location>
    <ligand>
        <name>L-tryptophan</name>
        <dbReference type="ChEBI" id="CHEBI:57912"/>
    </ligand>
</feature>
<reference evidence="4 7" key="3">
    <citation type="submission" date="2016-10" db="EMBL/GenBank/DDBJ databases">
        <title>Genome sequence of Nocardia seriolae strain EM150506, isolated from Anguila japonica.</title>
        <authorList>
            <person name="Han H.-J."/>
        </authorList>
    </citation>
    <scope>NUCLEOTIDE SEQUENCE [LARGE SCALE GENOMIC DNA]</scope>
    <source>
        <strain evidence="4 7">EM150506</strain>
    </source>
</reference>
<accession>A0A0B8NDE4</accession>
<feature type="binding site" evidence="3">
    <location>
        <position position="75"/>
    </location>
    <ligand>
        <name>7-chloro-L-tryptophan</name>
        <dbReference type="ChEBI" id="CHEBI:58713"/>
    </ligand>
</feature>
<proteinExistence type="inferred from homology"/>
<feature type="binding site" evidence="3">
    <location>
        <position position="355"/>
    </location>
    <ligand>
        <name>L-tryptophan</name>
        <dbReference type="ChEBI" id="CHEBI:57912"/>
    </ligand>
</feature>
<feature type="active site" evidence="2">
    <location>
        <position position="75"/>
    </location>
</feature>
<keyword evidence="6" id="KW-1185">Reference proteome</keyword>
<gene>
    <name evidence="4" type="primary">prnA</name>
    <name evidence="4" type="ORF">NS506_02367</name>
    <name evidence="5" type="ORF">NSK11_contig00028-0052</name>
</gene>
<dbReference type="GO" id="GO:0004497">
    <property type="term" value="F:monooxygenase activity"/>
    <property type="evidence" value="ECO:0007669"/>
    <property type="project" value="InterPro"/>
</dbReference>
<dbReference type="SUPFAM" id="SSF51905">
    <property type="entry name" value="FAD/NAD(P)-binding domain"/>
    <property type="match status" value="1"/>
</dbReference>
<dbReference type="InterPro" id="IPR050816">
    <property type="entry name" value="Flavin-dep_Halogenase_NPB"/>
</dbReference>
<dbReference type="InterPro" id="IPR036188">
    <property type="entry name" value="FAD/NAD-bd_sf"/>
</dbReference>
<evidence type="ECO:0000256" key="3">
    <source>
        <dbReference type="PIRSR" id="PIRSR011396-2"/>
    </source>
</evidence>
<evidence type="ECO:0000313" key="4">
    <source>
        <dbReference type="EMBL" id="APA96433.1"/>
    </source>
</evidence>
<feature type="binding site" evidence="3">
    <location>
        <position position="195"/>
    </location>
    <ligand>
        <name>FAD</name>
        <dbReference type="ChEBI" id="CHEBI:57692"/>
    </ligand>
</feature>
<dbReference type="GO" id="GO:0000166">
    <property type="term" value="F:nucleotide binding"/>
    <property type="evidence" value="ECO:0007669"/>
    <property type="project" value="UniProtKB-KW"/>
</dbReference>
<dbReference type="EC" id="1.14.19.9" evidence="4"/>
<dbReference type="EMBL" id="BBYQ01000028">
    <property type="protein sequence ID" value="GAP28138.1"/>
    <property type="molecule type" value="Genomic_DNA"/>
</dbReference>
<dbReference type="OrthoDB" id="8868802at2"/>
<dbReference type="AlphaFoldDB" id="A0A0B8NDE4"/>
<feature type="binding site" evidence="3">
    <location>
        <position position="359"/>
    </location>
    <ligand>
        <name>FAD</name>
        <dbReference type="ChEBI" id="CHEBI:57692"/>
    </ligand>
</feature>
<dbReference type="SMR" id="A0A0B8NDE4"/>
<evidence type="ECO:0000256" key="1">
    <source>
        <dbReference type="ARBA" id="ARBA00038396"/>
    </source>
</evidence>
<sequence length="512" mass="57930">MVKNIVIVGGGTAGWMTASYLSAAFGDRMSVTLVESDRVATIGVGEATFSTVRHFFEYLGLEEHEWMPSCNATYKLGIRFENWRAPGHYFYHPFERQRVVDGFGLTDWWLHNPRSDRFDQDCFLVGALCDDEKSPRTLDGSLFGCDVGEGDSVRTTLSEQSAQFPYAYHFDASLLANFLRDYAVRRGVRHVVDDVVAVQRDQRGWIDCVRTRDHGDLVGELFVDCTGFKSLLLHGALEEPFVSYQDTLPNDRAVALQVPAGTGRKGLRPYTTATAQDAGWIWTIPLQGRTGTGYVYAEDYCTPEEAERTLRAFIGPGAKDLSANHIRMRIGRSRRSWVHNCVAIGLSSGFVEPLESTGIFFIQHGIEQLVKHLPDRDDGERLRDSYNRLVNRCMDGVREFLVLHYRGAARADNSYWKDAKTRPIPQALADRIEQWQVKLPDAESIYPHYHGFEPYSYVCMLLGLGGIPLRPSAAIALLDPNSAQREFDSVAVRSEQLRRSLPTHRDYFARRR</sequence>
<feature type="binding site" evidence="3">
    <location>
        <begin position="10"/>
        <end position="13"/>
    </location>
    <ligand>
        <name>FAD</name>
        <dbReference type="ChEBI" id="CHEBI:57692"/>
    </ligand>
</feature>
<comment type="similarity">
    <text evidence="1">Belongs to the flavin-dependent halogenase family. Bacterial tryptophan halogenase subfamily.</text>
</comment>
<dbReference type="PIRSF" id="PIRSF011396">
    <property type="entry name" value="Trp_halogenase"/>
    <property type="match status" value="1"/>
</dbReference>
<evidence type="ECO:0000313" key="7">
    <source>
        <dbReference type="Proteomes" id="UP000180166"/>
    </source>
</evidence>